<evidence type="ECO:0000256" key="1">
    <source>
        <dbReference type="SAM" id="MobiDB-lite"/>
    </source>
</evidence>
<proteinExistence type="predicted"/>
<feature type="compositionally biased region" description="Pro residues" evidence="1">
    <location>
        <begin position="104"/>
        <end position="116"/>
    </location>
</feature>
<dbReference type="AlphaFoldDB" id="A0A7S0ATA6"/>
<feature type="region of interest" description="Disordered" evidence="1">
    <location>
        <begin position="85"/>
        <end position="121"/>
    </location>
</feature>
<feature type="region of interest" description="Disordered" evidence="1">
    <location>
        <begin position="158"/>
        <end position="194"/>
    </location>
</feature>
<sequence length="194" mass="21343">MGVSCVRAVEPHYDELPERLQDRRGQAKAPREVGHEMVAAGNPHNGQRQSNFEARLEAWALQESWILSQALMLGCVRGGSAAGLGCGGQKGDPSSEMVTQVPQWAPPQPVAPLPPEPSREPRALLPPEPSLQENICKVRPNCLHLCCRSDDDENLTINVMKGEQRNPEEPLLVPLETERDDTSRSKDRTGGRET</sequence>
<evidence type="ECO:0000313" key="2">
    <source>
        <dbReference type="EMBL" id="CAD8372900.1"/>
    </source>
</evidence>
<accession>A0A7S0ATA6</accession>
<organism evidence="2">
    <name type="scientific">Pyrodinium bahamense</name>
    <dbReference type="NCBI Taxonomy" id="73915"/>
    <lineage>
        <taxon>Eukaryota</taxon>
        <taxon>Sar</taxon>
        <taxon>Alveolata</taxon>
        <taxon>Dinophyceae</taxon>
        <taxon>Gonyaulacales</taxon>
        <taxon>Pyrocystaceae</taxon>
        <taxon>Pyrodinium</taxon>
    </lineage>
</organism>
<feature type="compositionally biased region" description="Basic and acidic residues" evidence="1">
    <location>
        <begin position="176"/>
        <end position="194"/>
    </location>
</feature>
<reference evidence="2" key="1">
    <citation type="submission" date="2021-01" db="EMBL/GenBank/DDBJ databases">
        <authorList>
            <person name="Corre E."/>
            <person name="Pelletier E."/>
            <person name="Niang G."/>
            <person name="Scheremetjew M."/>
            <person name="Finn R."/>
            <person name="Kale V."/>
            <person name="Holt S."/>
            <person name="Cochrane G."/>
            <person name="Meng A."/>
            <person name="Brown T."/>
            <person name="Cohen L."/>
        </authorList>
    </citation>
    <scope>NUCLEOTIDE SEQUENCE</scope>
    <source>
        <strain evidence="2">Pbaha01</strain>
    </source>
</reference>
<gene>
    <name evidence="2" type="ORF">PBAH0796_LOCUS21098</name>
</gene>
<protein>
    <submittedName>
        <fullName evidence="2">Uncharacterized protein</fullName>
    </submittedName>
</protein>
<dbReference type="EMBL" id="HBEG01034537">
    <property type="protein sequence ID" value="CAD8372900.1"/>
    <property type="molecule type" value="Transcribed_RNA"/>
</dbReference>
<name>A0A7S0ATA6_9DINO</name>